<evidence type="ECO:0000256" key="1">
    <source>
        <dbReference type="SAM" id="MobiDB-lite"/>
    </source>
</evidence>
<feature type="region of interest" description="Disordered" evidence="1">
    <location>
        <begin position="416"/>
        <end position="528"/>
    </location>
</feature>
<feature type="compositionally biased region" description="Acidic residues" evidence="1">
    <location>
        <begin position="416"/>
        <end position="438"/>
    </location>
</feature>
<protein>
    <submittedName>
        <fullName evidence="3">DUF6350 family protein</fullName>
    </submittedName>
</protein>
<accession>A0ABU7LEW7</accession>
<evidence type="ECO:0000313" key="3">
    <source>
        <dbReference type="EMBL" id="MEE2059797.1"/>
    </source>
</evidence>
<gene>
    <name evidence="3" type="ORF">Q7514_19950</name>
</gene>
<evidence type="ECO:0000313" key="4">
    <source>
        <dbReference type="Proteomes" id="UP001336020"/>
    </source>
</evidence>
<feature type="transmembrane region" description="Helical" evidence="2">
    <location>
        <begin position="125"/>
        <end position="144"/>
    </location>
</feature>
<feature type="compositionally biased region" description="Acidic residues" evidence="1">
    <location>
        <begin position="446"/>
        <end position="505"/>
    </location>
</feature>
<feature type="transmembrane region" description="Helical" evidence="2">
    <location>
        <begin position="342"/>
        <end position="363"/>
    </location>
</feature>
<sequence length="528" mass="54897">MTSTLGRPIRHTPPEDDRIDSERFRILIAAAARVPAVTIAFVATVVVITMVAVNSDLTGIYAAIAGTWLALHQVTLTIDGTSLGVLPLLPTGLIVWQAVRASAAAVDSTIEHTEQNLTLHDAARIVVATIAGPTLVTVIALVVMQDAASVLPVAPPNAAAALAWVTGLYLLAAVLGIGARTWRVGCQRYDIPEWLILSVRPAVRALLGMFAMGGVLTLVGMALSWTTMGDLLERGGGIVGVLGLTVLSILYLPNVFLGASSILAGSTVQFGDVRLSLFEASGGDLPALPVLAAIPAGPVAAFWPVMLAVPATVGALAGRFVAHRVLQAQADGVPVRSADASLTLLAAAAQTGLAIALLAWAAGGPLGIFGIVGSNWWLTGVLVFAWVGLLGLITAQLLMWREGKLAAAEAVADEYDDHGAGYDDDPDDLDPDDDDVDDEIKAIEGPEADSADDGEDTEDLEDTEDTEDEDAGEDVDADDDPNVIEAEVVDLEDEETAAGEADTDESVAGTTSGTVDREVEEKREKDGD</sequence>
<keyword evidence="2" id="KW-1133">Transmembrane helix</keyword>
<organism evidence="3 4">
    <name type="scientific">Rhodococcus artemisiae</name>
    <dbReference type="NCBI Taxonomy" id="714159"/>
    <lineage>
        <taxon>Bacteria</taxon>
        <taxon>Bacillati</taxon>
        <taxon>Actinomycetota</taxon>
        <taxon>Actinomycetes</taxon>
        <taxon>Mycobacteriales</taxon>
        <taxon>Nocardiaceae</taxon>
        <taxon>Rhodococcus</taxon>
    </lineage>
</organism>
<feature type="transmembrane region" description="Helical" evidence="2">
    <location>
        <begin position="300"/>
        <end position="322"/>
    </location>
</feature>
<feature type="compositionally biased region" description="Basic and acidic residues" evidence="1">
    <location>
        <begin position="515"/>
        <end position="528"/>
    </location>
</feature>
<feature type="transmembrane region" description="Helical" evidence="2">
    <location>
        <begin position="159"/>
        <end position="182"/>
    </location>
</feature>
<feature type="transmembrane region" description="Helical" evidence="2">
    <location>
        <begin position="275"/>
        <end position="294"/>
    </location>
</feature>
<comment type="caution">
    <text evidence="3">The sequence shown here is derived from an EMBL/GenBank/DDBJ whole genome shotgun (WGS) entry which is preliminary data.</text>
</comment>
<feature type="transmembrane region" description="Helical" evidence="2">
    <location>
        <begin position="203"/>
        <end position="225"/>
    </location>
</feature>
<dbReference type="Proteomes" id="UP001336020">
    <property type="component" value="Unassembled WGS sequence"/>
</dbReference>
<proteinExistence type="predicted"/>
<dbReference type="Pfam" id="PF19877">
    <property type="entry name" value="DUF6350"/>
    <property type="match status" value="1"/>
</dbReference>
<dbReference type="RefSeq" id="WP_330135001.1">
    <property type="nucleotide sequence ID" value="NZ_JAUTXY010000009.1"/>
</dbReference>
<feature type="transmembrane region" description="Helical" evidence="2">
    <location>
        <begin position="375"/>
        <end position="395"/>
    </location>
</feature>
<feature type="transmembrane region" description="Helical" evidence="2">
    <location>
        <begin position="237"/>
        <end position="263"/>
    </location>
</feature>
<dbReference type="InterPro" id="IPR045931">
    <property type="entry name" value="DUF6350"/>
</dbReference>
<dbReference type="EMBL" id="JAUTXY010000009">
    <property type="protein sequence ID" value="MEE2059797.1"/>
    <property type="molecule type" value="Genomic_DNA"/>
</dbReference>
<keyword evidence="4" id="KW-1185">Reference proteome</keyword>
<evidence type="ECO:0000256" key="2">
    <source>
        <dbReference type="SAM" id="Phobius"/>
    </source>
</evidence>
<feature type="transmembrane region" description="Helical" evidence="2">
    <location>
        <begin position="26"/>
        <end position="53"/>
    </location>
</feature>
<keyword evidence="2" id="KW-0812">Transmembrane</keyword>
<keyword evidence="2" id="KW-0472">Membrane</keyword>
<reference evidence="3 4" key="1">
    <citation type="submission" date="2023-07" db="EMBL/GenBank/DDBJ databases">
        <authorList>
            <person name="Girao M."/>
            <person name="Carvalho M.F."/>
        </authorList>
    </citation>
    <scope>NUCLEOTIDE SEQUENCE [LARGE SCALE GENOMIC DNA]</scope>
    <source>
        <strain evidence="3 4">YIM65754</strain>
    </source>
</reference>
<name>A0ABU7LEW7_9NOCA</name>